<proteinExistence type="predicted"/>
<evidence type="ECO:0000259" key="3">
    <source>
        <dbReference type="Pfam" id="PF06722"/>
    </source>
</evidence>
<sequence length="479" mass="53910">MDANKDHADVRTKKILFVTHSERGQSNTILAIALEASTRLHVEVHIASFPSLKSRVEALSPKLIFHPLNGKPMFDVFAEQGVAEQDLSHPPMKKNFWAFMDKFVFVTTAPDGESYVRLCDSVKKTIEGLNPSMVVVDSLLHAAFDACYSLNQRFVISTPNTPLDIARKYQPWLKGLWYYPWMGTGISFPVPWRDLPWNVIAVLVLFYKVATSPKVIQLNKDREAHGLSDQPPTRWAITRALHVICPGVRETDFPLVVPDYLGLYGPIVLDTTPVDLSDPELNRWLDRGQTVLMYMGTHFCYSESQVKAILNGFLSAVGHDSSTQFLWKLPNRSKFENLIEEALKNSRDKERFKIVNWLEADPPSIMMHPNVAALIHHGGANTYFEGALAGVPQIILAQWFDLYDMAARAEYLGIGIYGNRSVAPDIETIEFGTAIARLLRPGKESEGFRTRAKVVAEACRKAGGKRRAVDKLMEITDRE</sequence>
<accession>A0A9P6L3K9</accession>
<evidence type="ECO:0000313" key="5">
    <source>
        <dbReference type="Proteomes" id="UP000736335"/>
    </source>
</evidence>
<dbReference type="EMBL" id="WIUZ02000015">
    <property type="protein sequence ID" value="KAF9780804.1"/>
    <property type="molecule type" value="Genomic_DNA"/>
</dbReference>
<dbReference type="Proteomes" id="UP000736335">
    <property type="component" value="Unassembled WGS sequence"/>
</dbReference>
<dbReference type="CDD" id="cd03784">
    <property type="entry name" value="GT1_Gtf-like"/>
    <property type="match status" value="1"/>
</dbReference>
<gene>
    <name evidence="4" type="ORF">BJ322DRAFT_1128672</name>
</gene>
<dbReference type="PANTHER" id="PTHR48043">
    <property type="entry name" value="EG:EG0003.4 PROTEIN-RELATED"/>
    <property type="match status" value="1"/>
</dbReference>
<dbReference type="InterPro" id="IPR010610">
    <property type="entry name" value="EryCIII-like_C"/>
</dbReference>
<keyword evidence="1" id="KW-0328">Glycosyltransferase</keyword>
<reference evidence="4" key="2">
    <citation type="submission" date="2020-11" db="EMBL/GenBank/DDBJ databases">
        <authorList>
            <consortium name="DOE Joint Genome Institute"/>
            <person name="Kuo A."/>
            <person name="Miyauchi S."/>
            <person name="Kiss E."/>
            <person name="Drula E."/>
            <person name="Kohler A."/>
            <person name="Sanchez-Garcia M."/>
            <person name="Andreopoulos B."/>
            <person name="Barry K.W."/>
            <person name="Bonito G."/>
            <person name="Buee M."/>
            <person name="Carver A."/>
            <person name="Chen C."/>
            <person name="Cichocki N."/>
            <person name="Clum A."/>
            <person name="Culley D."/>
            <person name="Crous P.W."/>
            <person name="Fauchery L."/>
            <person name="Girlanda M."/>
            <person name="Hayes R."/>
            <person name="Keri Z."/>
            <person name="Labutti K."/>
            <person name="Lipzen A."/>
            <person name="Lombard V."/>
            <person name="Magnuson J."/>
            <person name="Maillard F."/>
            <person name="Morin E."/>
            <person name="Murat C."/>
            <person name="Nolan M."/>
            <person name="Ohm R."/>
            <person name="Pangilinan J."/>
            <person name="Pereira M."/>
            <person name="Perotto S."/>
            <person name="Peter M."/>
            <person name="Riley R."/>
            <person name="Sitrit Y."/>
            <person name="Stielow B."/>
            <person name="Szollosi G."/>
            <person name="Zifcakova L."/>
            <person name="Stursova M."/>
            <person name="Spatafora J.W."/>
            <person name="Tedersoo L."/>
            <person name="Vaario L.-M."/>
            <person name="Yamada A."/>
            <person name="Yan M."/>
            <person name="Wang P."/>
            <person name="Xu J."/>
            <person name="Bruns T."/>
            <person name="Baldrian P."/>
            <person name="Vilgalys R."/>
            <person name="Henrissat B."/>
            <person name="Grigoriev I.V."/>
            <person name="Hibbett D."/>
            <person name="Nagy L.G."/>
            <person name="Martin F.M."/>
        </authorList>
    </citation>
    <scope>NUCLEOTIDE SEQUENCE</scope>
    <source>
        <strain evidence="4">UH-Tt-Lm1</strain>
    </source>
</reference>
<dbReference type="InterPro" id="IPR050271">
    <property type="entry name" value="UDP-glycosyltransferase"/>
</dbReference>
<dbReference type="InterPro" id="IPR002213">
    <property type="entry name" value="UDP_glucos_trans"/>
</dbReference>
<dbReference type="GO" id="GO:0008194">
    <property type="term" value="F:UDP-glycosyltransferase activity"/>
    <property type="evidence" value="ECO:0007669"/>
    <property type="project" value="InterPro"/>
</dbReference>
<protein>
    <recommendedName>
        <fullName evidence="3">Erythromycin biosynthesis protein CIII-like C-terminal domain-containing protein</fullName>
    </recommendedName>
</protein>
<keyword evidence="5" id="KW-1185">Reference proteome</keyword>
<name>A0A9P6L3K9_9AGAM</name>
<organism evidence="4 5">
    <name type="scientific">Thelephora terrestris</name>
    <dbReference type="NCBI Taxonomy" id="56493"/>
    <lineage>
        <taxon>Eukaryota</taxon>
        <taxon>Fungi</taxon>
        <taxon>Dikarya</taxon>
        <taxon>Basidiomycota</taxon>
        <taxon>Agaricomycotina</taxon>
        <taxon>Agaricomycetes</taxon>
        <taxon>Thelephorales</taxon>
        <taxon>Thelephoraceae</taxon>
        <taxon>Thelephora</taxon>
    </lineage>
</organism>
<reference evidence="4" key="1">
    <citation type="journal article" date="2020" name="Nat. Commun.">
        <title>Large-scale genome sequencing of mycorrhizal fungi provides insights into the early evolution of symbiotic traits.</title>
        <authorList>
            <person name="Miyauchi S."/>
            <person name="Kiss E."/>
            <person name="Kuo A."/>
            <person name="Drula E."/>
            <person name="Kohler A."/>
            <person name="Sanchez-Garcia M."/>
            <person name="Morin E."/>
            <person name="Andreopoulos B."/>
            <person name="Barry K.W."/>
            <person name="Bonito G."/>
            <person name="Buee M."/>
            <person name="Carver A."/>
            <person name="Chen C."/>
            <person name="Cichocki N."/>
            <person name="Clum A."/>
            <person name="Culley D."/>
            <person name="Crous P.W."/>
            <person name="Fauchery L."/>
            <person name="Girlanda M."/>
            <person name="Hayes R.D."/>
            <person name="Keri Z."/>
            <person name="LaButti K."/>
            <person name="Lipzen A."/>
            <person name="Lombard V."/>
            <person name="Magnuson J."/>
            <person name="Maillard F."/>
            <person name="Murat C."/>
            <person name="Nolan M."/>
            <person name="Ohm R.A."/>
            <person name="Pangilinan J."/>
            <person name="Pereira M.F."/>
            <person name="Perotto S."/>
            <person name="Peter M."/>
            <person name="Pfister S."/>
            <person name="Riley R."/>
            <person name="Sitrit Y."/>
            <person name="Stielow J.B."/>
            <person name="Szollosi G."/>
            <person name="Zifcakova L."/>
            <person name="Stursova M."/>
            <person name="Spatafora J.W."/>
            <person name="Tedersoo L."/>
            <person name="Vaario L.M."/>
            <person name="Yamada A."/>
            <person name="Yan M."/>
            <person name="Wang P."/>
            <person name="Xu J."/>
            <person name="Bruns T."/>
            <person name="Baldrian P."/>
            <person name="Vilgalys R."/>
            <person name="Dunand C."/>
            <person name="Henrissat B."/>
            <person name="Grigoriev I.V."/>
            <person name="Hibbett D."/>
            <person name="Nagy L.G."/>
            <person name="Martin F.M."/>
        </authorList>
    </citation>
    <scope>NUCLEOTIDE SEQUENCE</scope>
    <source>
        <strain evidence="4">UH-Tt-Lm1</strain>
    </source>
</reference>
<dbReference type="Gene3D" id="3.40.50.2000">
    <property type="entry name" value="Glycogen Phosphorylase B"/>
    <property type="match status" value="2"/>
</dbReference>
<comment type="caution">
    <text evidence="4">The sequence shown here is derived from an EMBL/GenBank/DDBJ whole genome shotgun (WGS) entry which is preliminary data.</text>
</comment>
<dbReference type="OrthoDB" id="5835829at2759"/>
<dbReference type="PANTHER" id="PTHR48043:SF145">
    <property type="entry name" value="FI06409P-RELATED"/>
    <property type="match status" value="1"/>
</dbReference>
<dbReference type="AlphaFoldDB" id="A0A9P6L3K9"/>
<dbReference type="SUPFAM" id="SSF53756">
    <property type="entry name" value="UDP-Glycosyltransferase/glycogen phosphorylase"/>
    <property type="match status" value="1"/>
</dbReference>
<evidence type="ECO:0000313" key="4">
    <source>
        <dbReference type="EMBL" id="KAF9780804.1"/>
    </source>
</evidence>
<evidence type="ECO:0000256" key="2">
    <source>
        <dbReference type="ARBA" id="ARBA00022679"/>
    </source>
</evidence>
<feature type="domain" description="Erythromycin biosynthesis protein CIII-like C-terminal" evidence="3">
    <location>
        <begin position="365"/>
        <end position="421"/>
    </location>
</feature>
<keyword evidence="2" id="KW-0808">Transferase</keyword>
<dbReference type="GO" id="GO:0016758">
    <property type="term" value="F:hexosyltransferase activity"/>
    <property type="evidence" value="ECO:0007669"/>
    <property type="project" value="UniProtKB-ARBA"/>
</dbReference>
<evidence type="ECO:0000256" key="1">
    <source>
        <dbReference type="ARBA" id="ARBA00022676"/>
    </source>
</evidence>
<dbReference type="Pfam" id="PF06722">
    <property type="entry name" value="EryCIII-like_C"/>
    <property type="match status" value="1"/>
</dbReference>